<feature type="region of interest" description="Disordered" evidence="1">
    <location>
        <begin position="1"/>
        <end position="86"/>
    </location>
</feature>
<dbReference type="AlphaFoldDB" id="A0A6A6AKM4"/>
<feature type="region of interest" description="Disordered" evidence="1">
    <location>
        <begin position="159"/>
        <end position="178"/>
    </location>
</feature>
<dbReference type="Pfam" id="PF11951">
    <property type="entry name" value="Fungal_trans_2"/>
    <property type="match status" value="1"/>
</dbReference>
<feature type="compositionally biased region" description="Polar residues" evidence="1">
    <location>
        <begin position="594"/>
        <end position="609"/>
    </location>
</feature>
<evidence type="ECO:0000313" key="2">
    <source>
        <dbReference type="EMBL" id="KAF2131783.1"/>
    </source>
</evidence>
<dbReference type="RefSeq" id="XP_033526170.1">
    <property type="nucleotide sequence ID" value="XM_033667807.1"/>
</dbReference>
<dbReference type="PANTHER" id="PTHR37540">
    <property type="entry name" value="TRANSCRIPTION FACTOR (ACR-2), PUTATIVE-RELATED-RELATED"/>
    <property type="match status" value="1"/>
</dbReference>
<name>A0A6A6AKM4_9PLEO</name>
<keyword evidence="3" id="KW-1185">Reference proteome</keyword>
<dbReference type="InterPro" id="IPR021858">
    <property type="entry name" value="Fun_TF"/>
</dbReference>
<dbReference type="PANTHER" id="PTHR37540:SF5">
    <property type="entry name" value="TRANSCRIPTION FACTOR DOMAIN-CONTAINING PROTEIN"/>
    <property type="match status" value="1"/>
</dbReference>
<feature type="compositionally biased region" description="Polar residues" evidence="1">
    <location>
        <begin position="115"/>
        <end position="133"/>
    </location>
</feature>
<dbReference type="EMBL" id="ML977502">
    <property type="protein sequence ID" value="KAF2131783.1"/>
    <property type="molecule type" value="Genomic_DNA"/>
</dbReference>
<feature type="compositionally biased region" description="Polar residues" evidence="1">
    <location>
        <begin position="159"/>
        <end position="174"/>
    </location>
</feature>
<sequence>MAASPTARMTHSVNPHMHASYSHHFSPASTTGSDSSYSRPSMSRRQDPKVPKRPKPKRPSSNSTNGKPAPNVGFTFITATEPDGFKTPENMAVVRKIAMGNFLHERDMISRESSELNSEDSTLSHGSQEGTPQPSDPGDTAKLGVGEPLRLRKPSSLAKYTNLNNHRQPTSRPGTQLVKHQPLAGSGLLVSPMIEPPRTGVLLDYDEHPTPLFASFGMPFDPFNSMHQASHPAVFVEELKHYCSQEFGTRAMGQHWVKFIIKTPRAFLSTLSIASAHRDAWSGKDVETVQTLALRQEIIQLIRQTLRNSDECVDDDSIVALTQLIVSEVIACEESATEVHEKGLVAMMEKRGGLNRLDWRLACTVSWVTLVAAILRETTPHTMYSDFCTSQSRKKHPPNATIPESPIYRPRCRFETLERSNKCDKRAENLLHEAHEVIRLFLDVRKHDRPNSAKLRTLCEKICDEQVYPSAAKLQLTDVLTPRDWIYEAIRITATIQATAILKRVPLSQALKDAASDSKSLSSLDTASTASRSDDSLVSPMSFLPNLWGSSSSAATASPSFGQPLPFSHNTPHSSITSISSSSSFDWGSFQSRPSIDSMPSTRPSIGSMASSRPSIASKASSFSEPSYFPKFRAPVPRSHNPEPTPATLLTSVKIALNNSGLSDCWSDLAGVLLWVSLTVGASSRKEDKVLKRWFAALSMRATIMLCHEHPEAINATMLKMSEVIEALEVEEKGKTVVKEAKKRKF</sequence>
<protein>
    <submittedName>
        <fullName evidence="2">Uncharacterized protein</fullName>
    </submittedName>
</protein>
<evidence type="ECO:0000256" key="1">
    <source>
        <dbReference type="SAM" id="MobiDB-lite"/>
    </source>
</evidence>
<proteinExistence type="predicted"/>
<gene>
    <name evidence="2" type="ORF">P153DRAFT_365340</name>
</gene>
<accession>A0A6A6AKM4</accession>
<feature type="region of interest" description="Disordered" evidence="1">
    <location>
        <begin position="594"/>
        <end position="613"/>
    </location>
</feature>
<dbReference type="GeneID" id="54408239"/>
<feature type="region of interest" description="Disordered" evidence="1">
    <location>
        <begin position="110"/>
        <end position="145"/>
    </location>
</feature>
<evidence type="ECO:0000313" key="3">
    <source>
        <dbReference type="Proteomes" id="UP000799771"/>
    </source>
</evidence>
<dbReference type="OrthoDB" id="4159781at2759"/>
<dbReference type="Proteomes" id="UP000799771">
    <property type="component" value="Unassembled WGS sequence"/>
</dbReference>
<feature type="compositionally biased region" description="Low complexity" evidence="1">
    <location>
        <begin position="33"/>
        <end position="43"/>
    </location>
</feature>
<reference evidence="2" key="1">
    <citation type="journal article" date="2020" name="Stud. Mycol.">
        <title>101 Dothideomycetes genomes: a test case for predicting lifestyles and emergence of pathogens.</title>
        <authorList>
            <person name="Haridas S."/>
            <person name="Albert R."/>
            <person name="Binder M."/>
            <person name="Bloem J."/>
            <person name="Labutti K."/>
            <person name="Salamov A."/>
            <person name="Andreopoulos B."/>
            <person name="Baker S."/>
            <person name="Barry K."/>
            <person name="Bills G."/>
            <person name="Bluhm B."/>
            <person name="Cannon C."/>
            <person name="Castanera R."/>
            <person name="Culley D."/>
            <person name="Daum C."/>
            <person name="Ezra D."/>
            <person name="Gonzalez J."/>
            <person name="Henrissat B."/>
            <person name="Kuo A."/>
            <person name="Liang C."/>
            <person name="Lipzen A."/>
            <person name="Lutzoni F."/>
            <person name="Magnuson J."/>
            <person name="Mondo S."/>
            <person name="Nolan M."/>
            <person name="Ohm R."/>
            <person name="Pangilinan J."/>
            <person name="Park H.-J."/>
            <person name="Ramirez L."/>
            <person name="Alfaro M."/>
            <person name="Sun H."/>
            <person name="Tritt A."/>
            <person name="Yoshinaga Y."/>
            <person name="Zwiers L.-H."/>
            <person name="Turgeon B."/>
            <person name="Goodwin S."/>
            <person name="Spatafora J."/>
            <person name="Crous P."/>
            <person name="Grigoriev I."/>
        </authorList>
    </citation>
    <scope>NUCLEOTIDE SEQUENCE</scope>
    <source>
        <strain evidence="2">CBS 119687</strain>
    </source>
</reference>
<organism evidence="2 3">
    <name type="scientific">Dothidotthia symphoricarpi CBS 119687</name>
    <dbReference type="NCBI Taxonomy" id="1392245"/>
    <lineage>
        <taxon>Eukaryota</taxon>
        <taxon>Fungi</taxon>
        <taxon>Dikarya</taxon>
        <taxon>Ascomycota</taxon>
        <taxon>Pezizomycotina</taxon>
        <taxon>Dothideomycetes</taxon>
        <taxon>Pleosporomycetidae</taxon>
        <taxon>Pleosporales</taxon>
        <taxon>Dothidotthiaceae</taxon>
        <taxon>Dothidotthia</taxon>
    </lineage>
</organism>